<feature type="non-terminal residue" evidence="2">
    <location>
        <position position="169"/>
    </location>
</feature>
<dbReference type="EMBL" id="JBHTHX010000960">
    <property type="protein sequence ID" value="MFD0887515.1"/>
    <property type="molecule type" value="Genomic_DNA"/>
</dbReference>
<dbReference type="Proteomes" id="UP001597024">
    <property type="component" value="Unassembled WGS sequence"/>
</dbReference>
<evidence type="ECO:0000313" key="2">
    <source>
        <dbReference type="EMBL" id="MFD0887515.1"/>
    </source>
</evidence>
<dbReference type="InterPro" id="IPR003018">
    <property type="entry name" value="GAF"/>
</dbReference>
<dbReference type="InterPro" id="IPR029016">
    <property type="entry name" value="GAF-like_dom_sf"/>
</dbReference>
<sequence length="169" mass="18322">MVPEHPTFLEGRSPRSGLDALADDLVKTLEGVGAHLGAVYLLAPDADVLELAVMKGAPRDFIRPWERMSLATPMPVTDAIRHRRLVWVGDEKEMARDYPGAALVMPYEFSLAAVPLLGTGPVSAYGGMFALWAGTHSSELSPTERERLLGAAAEMAQGLEEADRQGRRL</sequence>
<feature type="domain" description="GAF" evidence="1">
    <location>
        <begin position="18"/>
        <end position="159"/>
    </location>
</feature>
<proteinExistence type="predicted"/>
<evidence type="ECO:0000259" key="1">
    <source>
        <dbReference type="Pfam" id="PF13185"/>
    </source>
</evidence>
<name>A0ABW3DUH4_9ACTN</name>
<organism evidence="2 3">
    <name type="scientific">Streptosporangium algeriense</name>
    <dbReference type="NCBI Taxonomy" id="1682748"/>
    <lineage>
        <taxon>Bacteria</taxon>
        <taxon>Bacillati</taxon>
        <taxon>Actinomycetota</taxon>
        <taxon>Actinomycetes</taxon>
        <taxon>Streptosporangiales</taxon>
        <taxon>Streptosporangiaceae</taxon>
        <taxon>Streptosporangium</taxon>
    </lineage>
</organism>
<dbReference type="Gene3D" id="3.30.450.40">
    <property type="match status" value="1"/>
</dbReference>
<keyword evidence="3" id="KW-1185">Reference proteome</keyword>
<evidence type="ECO:0000313" key="3">
    <source>
        <dbReference type="Proteomes" id="UP001597024"/>
    </source>
</evidence>
<dbReference type="Pfam" id="PF13185">
    <property type="entry name" value="GAF_2"/>
    <property type="match status" value="1"/>
</dbReference>
<gene>
    <name evidence="2" type="ORF">ACFQ08_23475</name>
</gene>
<protein>
    <submittedName>
        <fullName evidence="2">GAF domain-containing protein</fullName>
    </submittedName>
</protein>
<reference evidence="3" key="1">
    <citation type="journal article" date="2019" name="Int. J. Syst. Evol. Microbiol.">
        <title>The Global Catalogue of Microorganisms (GCM) 10K type strain sequencing project: providing services to taxonomists for standard genome sequencing and annotation.</title>
        <authorList>
            <consortium name="The Broad Institute Genomics Platform"/>
            <consortium name="The Broad Institute Genome Sequencing Center for Infectious Disease"/>
            <person name="Wu L."/>
            <person name="Ma J."/>
        </authorList>
    </citation>
    <scope>NUCLEOTIDE SEQUENCE [LARGE SCALE GENOMIC DNA]</scope>
    <source>
        <strain evidence="3">CCUG 62974</strain>
    </source>
</reference>
<accession>A0ABW3DUH4</accession>
<comment type="caution">
    <text evidence="2">The sequence shown here is derived from an EMBL/GenBank/DDBJ whole genome shotgun (WGS) entry which is preliminary data.</text>
</comment>